<organism evidence="2 3">
    <name type="scientific">Deinococcus rhizophilus</name>
    <dbReference type="NCBI Taxonomy" id="3049544"/>
    <lineage>
        <taxon>Bacteria</taxon>
        <taxon>Thermotogati</taxon>
        <taxon>Deinococcota</taxon>
        <taxon>Deinococci</taxon>
        <taxon>Deinococcales</taxon>
        <taxon>Deinococcaceae</taxon>
        <taxon>Deinococcus</taxon>
    </lineage>
</organism>
<protein>
    <submittedName>
        <fullName evidence="2">IS5 family transposase</fullName>
    </submittedName>
</protein>
<proteinExistence type="predicted"/>
<evidence type="ECO:0000259" key="1">
    <source>
        <dbReference type="Pfam" id="PF01609"/>
    </source>
</evidence>
<comment type="caution">
    <text evidence="2">The sequence shown here is derived from an EMBL/GenBank/DDBJ whole genome shotgun (WGS) entry which is preliminary data.</text>
</comment>
<reference evidence="2 3" key="1">
    <citation type="submission" date="2023-05" db="EMBL/GenBank/DDBJ databases">
        <authorList>
            <person name="Gao F."/>
        </authorList>
    </citation>
    <scope>NUCLEOTIDE SEQUENCE [LARGE SCALE GENOMIC DNA]</scope>
    <source>
        <strain evidence="2 3">MIMF12</strain>
    </source>
</reference>
<dbReference type="Proteomes" id="UP001302059">
    <property type="component" value="Unassembled WGS sequence"/>
</dbReference>
<dbReference type="InterPro" id="IPR002559">
    <property type="entry name" value="Transposase_11"/>
</dbReference>
<dbReference type="Pfam" id="PF01609">
    <property type="entry name" value="DDE_Tnp_1"/>
    <property type="match status" value="1"/>
</dbReference>
<feature type="non-terminal residue" evidence="2">
    <location>
        <position position="1"/>
    </location>
</feature>
<feature type="domain" description="Transposase IS4-like" evidence="1">
    <location>
        <begin position="2"/>
        <end position="142"/>
    </location>
</feature>
<evidence type="ECO:0000313" key="2">
    <source>
        <dbReference type="EMBL" id="MDL2345942.1"/>
    </source>
</evidence>
<dbReference type="PANTHER" id="PTHR30007:SF0">
    <property type="entry name" value="TRANSPOSASE"/>
    <property type="match status" value="1"/>
</dbReference>
<dbReference type="EMBL" id="JASNGB010000402">
    <property type="protein sequence ID" value="MDL2345942.1"/>
    <property type="molecule type" value="Genomic_DNA"/>
</dbReference>
<name>A0ABT7JLK6_9DEIO</name>
<dbReference type="NCBIfam" id="NF033580">
    <property type="entry name" value="transpos_IS5_3"/>
    <property type="match status" value="1"/>
</dbReference>
<keyword evidence="3" id="KW-1185">Reference proteome</keyword>
<sequence>DRGKAGRKRTLLTDAKGIPLAVVLCGANRHDSQKLAEVLEAVVIAVPALAEQEQRHLVLDRGYATPTCRQVAVQAGFVAHIPPKATEQRPLPAPGDPARHPARRWVVEVGHAWFNRFRRLQTRWEKRQDLYLGFVQLAACLIIWRKLAPVACSPKLSG</sequence>
<gene>
    <name evidence="2" type="ORF">QOL99_17575</name>
</gene>
<evidence type="ECO:0000313" key="3">
    <source>
        <dbReference type="Proteomes" id="UP001302059"/>
    </source>
</evidence>
<dbReference type="PANTHER" id="PTHR30007">
    <property type="entry name" value="PHP DOMAIN PROTEIN"/>
    <property type="match status" value="1"/>
</dbReference>
<accession>A0ABT7JLK6</accession>
<dbReference type="RefSeq" id="WP_407650217.1">
    <property type="nucleotide sequence ID" value="NZ_JASNGB010000402.1"/>
</dbReference>